<dbReference type="Pfam" id="PF04239">
    <property type="entry name" value="DUF421"/>
    <property type="match status" value="1"/>
</dbReference>
<dbReference type="AlphaFoldDB" id="A0A1M5CTP3"/>
<sequence length="225" mass="25220">MLVVFMRALILYTVVVIVMRIMGKQQVAQLQPYELAVALMIADLGAVPMQNTGIPLITGIVPILTLLMAQVLISYLSLKSELVRKLVCGTPSILISKGKINEKELFKERYNVNDLLEQLRSMGYYNIADVEFAILETNGTLSVIPKSDKRPMNPNDLNLKPQYEGLPVPVIIDGNVNEANMKEVNIDMDWLKSQLALFDVKSIDEVLLASVDAQKKLYVTKKKDR</sequence>
<evidence type="ECO:0000256" key="6">
    <source>
        <dbReference type="ARBA" id="ARBA00023136"/>
    </source>
</evidence>
<evidence type="ECO:0000256" key="1">
    <source>
        <dbReference type="ARBA" id="ARBA00004651"/>
    </source>
</evidence>
<keyword evidence="10" id="KW-1185">Reference proteome</keyword>
<evidence type="ECO:0000313" key="9">
    <source>
        <dbReference type="EMBL" id="SHF58101.1"/>
    </source>
</evidence>
<evidence type="ECO:0000259" key="8">
    <source>
        <dbReference type="Pfam" id="PF04239"/>
    </source>
</evidence>
<feature type="domain" description="YetF C-terminal" evidence="8">
    <location>
        <begin position="79"/>
        <end position="211"/>
    </location>
</feature>
<feature type="transmembrane region" description="Helical" evidence="7">
    <location>
        <begin position="54"/>
        <end position="76"/>
    </location>
</feature>
<keyword evidence="3" id="KW-1003">Cell membrane</keyword>
<proteinExistence type="inferred from homology"/>
<dbReference type="GO" id="GO:0005886">
    <property type="term" value="C:plasma membrane"/>
    <property type="evidence" value="ECO:0007669"/>
    <property type="project" value="UniProtKB-SubCell"/>
</dbReference>
<dbReference type="InterPro" id="IPR023090">
    <property type="entry name" value="UPF0702_alpha/beta_dom_sf"/>
</dbReference>
<dbReference type="PANTHER" id="PTHR34582">
    <property type="entry name" value="UPF0702 TRANSMEMBRANE PROTEIN YCAP"/>
    <property type="match status" value="1"/>
</dbReference>
<evidence type="ECO:0000313" key="10">
    <source>
        <dbReference type="Proteomes" id="UP000184088"/>
    </source>
</evidence>
<evidence type="ECO:0000256" key="3">
    <source>
        <dbReference type="ARBA" id="ARBA00022475"/>
    </source>
</evidence>
<organism evidence="9 10">
    <name type="scientific">Caldanaerobius fijiensis DSM 17918</name>
    <dbReference type="NCBI Taxonomy" id="1121256"/>
    <lineage>
        <taxon>Bacteria</taxon>
        <taxon>Bacillati</taxon>
        <taxon>Bacillota</taxon>
        <taxon>Clostridia</taxon>
        <taxon>Thermoanaerobacterales</taxon>
        <taxon>Thermoanaerobacteraceae</taxon>
        <taxon>Caldanaerobius</taxon>
    </lineage>
</organism>
<dbReference type="Proteomes" id="UP000184088">
    <property type="component" value="Unassembled WGS sequence"/>
</dbReference>
<keyword evidence="6 7" id="KW-0472">Membrane</keyword>
<name>A0A1M5CTP3_9THEO</name>
<dbReference type="InterPro" id="IPR007353">
    <property type="entry name" value="DUF421"/>
</dbReference>
<comment type="subcellular location">
    <subcellularLocation>
        <location evidence="1">Cell membrane</location>
        <topology evidence="1">Multi-pass membrane protein</topology>
    </subcellularLocation>
</comment>
<keyword evidence="5 7" id="KW-1133">Transmembrane helix</keyword>
<accession>A0A1M5CTP3</accession>
<protein>
    <submittedName>
        <fullName evidence="9">Uncharacterized membrane protein YcaP, DUF421 family</fullName>
    </submittedName>
</protein>
<dbReference type="STRING" id="1121256.SAMN02746089_02196"/>
<comment type="similarity">
    <text evidence="2">Belongs to the UPF0702 family.</text>
</comment>
<reference evidence="9 10" key="1">
    <citation type="submission" date="2016-11" db="EMBL/GenBank/DDBJ databases">
        <authorList>
            <person name="Jaros S."/>
            <person name="Januszkiewicz K."/>
            <person name="Wedrychowicz H."/>
        </authorList>
    </citation>
    <scope>NUCLEOTIDE SEQUENCE [LARGE SCALE GENOMIC DNA]</scope>
    <source>
        <strain evidence="9 10">DSM 17918</strain>
    </source>
</reference>
<gene>
    <name evidence="9" type="ORF">SAMN02746089_02196</name>
</gene>
<dbReference type="OrthoDB" id="1682423at2"/>
<dbReference type="PANTHER" id="PTHR34582:SF6">
    <property type="entry name" value="UPF0702 TRANSMEMBRANE PROTEIN YCAP"/>
    <property type="match status" value="1"/>
</dbReference>
<dbReference type="RefSeq" id="WP_073345260.1">
    <property type="nucleotide sequence ID" value="NZ_FQVH01000030.1"/>
</dbReference>
<dbReference type="Gene3D" id="3.30.240.20">
    <property type="entry name" value="bsu07140 like domains"/>
    <property type="match status" value="2"/>
</dbReference>
<evidence type="ECO:0000256" key="7">
    <source>
        <dbReference type="SAM" id="Phobius"/>
    </source>
</evidence>
<evidence type="ECO:0000256" key="5">
    <source>
        <dbReference type="ARBA" id="ARBA00022989"/>
    </source>
</evidence>
<evidence type="ECO:0000256" key="4">
    <source>
        <dbReference type="ARBA" id="ARBA00022692"/>
    </source>
</evidence>
<evidence type="ECO:0000256" key="2">
    <source>
        <dbReference type="ARBA" id="ARBA00006448"/>
    </source>
</evidence>
<keyword evidence="4 7" id="KW-0812">Transmembrane</keyword>
<dbReference type="EMBL" id="FQVH01000030">
    <property type="protein sequence ID" value="SHF58101.1"/>
    <property type="molecule type" value="Genomic_DNA"/>
</dbReference>